<reference evidence="4 5" key="1">
    <citation type="submission" date="2021-06" db="EMBL/GenBank/DDBJ databases">
        <authorList>
            <person name="Kallberg Y."/>
            <person name="Tangrot J."/>
            <person name="Rosling A."/>
        </authorList>
    </citation>
    <scope>NUCLEOTIDE SEQUENCE [LARGE SCALE GENOMIC DNA]</scope>
    <source>
        <strain evidence="4 5">120-4 pot B 10/14</strain>
    </source>
</reference>
<protein>
    <submittedName>
        <fullName evidence="4">44890_t:CDS:1</fullName>
    </submittedName>
</protein>
<gene>
    <name evidence="4" type="ORF">GMARGA_LOCUS7426</name>
</gene>
<accession>A0ABN7UJX0</accession>
<keyword evidence="1" id="KW-0489">Methyltransferase</keyword>
<dbReference type="EMBL" id="CAJVQB010003591">
    <property type="protein sequence ID" value="CAG8612457.1"/>
    <property type="molecule type" value="Genomic_DNA"/>
</dbReference>
<dbReference type="Gene3D" id="3.40.50.150">
    <property type="entry name" value="Vaccinia Virus protein VP39"/>
    <property type="match status" value="1"/>
</dbReference>
<dbReference type="InterPro" id="IPR029063">
    <property type="entry name" value="SAM-dependent_MTases_sf"/>
</dbReference>
<keyword evidence="2" id="KW-0808">Transferase</keyword>
<dbReference type="Proteomes" id="UP000789901">
    <property type="component" value="Unassembled WGS sequence"/>
</dbReference>
<evidence type="ECO:0000313" key="5">
    <source>
        <dbReference type="Proteomes" id="UP000789901"/>
    </source>
</evidence>
<dbReference type="Pfam" id="PF10017">
    <property type="entry name" value="Methyltransf_33"/>
    <property type="match status" value="1"/>
</dbReference>
<organism evidence="4 5">
    <name type="scientific">Gigaspora margarita</name>
    <dbReference type="NCBI Taxonomy" id="4874"/>
    <lineage>
        <taxon>Eukaryota</taxon>
        <taxon>Fungi</taxon>
        <taxon>Fungi incertae sedis</taxon>
        <taxon>Mucoromycota</taxon>
        <taxon>Glomeromycotina</taxon>
        <taxon>Glomeromycetes</taxon>
        <taxon>Diversisporales</taxon>
        <taxon>Gigasporaceae</taxon>
        <taxon>Gigaspora</taxon>
    </lineage>
</organism>
<evidence type="ECO:0000256" key="1">
    <source>
        <dbReference type="ARBA" id="ARBA00022603"/>
    </source>
</evidence>
<evidence type="ECO:0000259" key="3">
    <source>
        <dbReference type="Pfam" id="PF10017"/>
    </source>
</evidence>
<dbReference type="InterPro" id="IPR019257">
    <property type="entry name" value="MeTrfase_dom"/>
</dbReference>
<feature type="domain" description="Histidine-specific methyltransferase SAM-dependent" evidence="3">
    <location>
        <begin position="57"/>
        <end position="153"/>
    </location>
</feature>
<name>A0ABN7UJX0_GIGMA</name>
<sequence length="213" mass="24469">MKVLPSIIIYDDRDEQVTYTEEYYLAKCEIEILNRKLIKSQITSLRIVVISNSELAFLHAKLVGLCGTYEDGTDFIVNLSNDKQKTIMWIGSSIGNLSNDGANFIRCFQEKSNESRRNNPQKVATAYNDPHGISAAFTLNALNHLDVIFDQQFIKILILIIIIQPIMKTPHAESWSNSDLQYGLHLIYKPPFFFTRPHEFKGSKPTLEEWQEI</sequence>
<comment type="caution">
    <text evidence="4">The sequence shown here is derived from an EMBL/GenBank/DDBJ whole genome shotgun (WGS) entry which is preliminary data.</text>
</comment>
<keyword evidence="5" id="KW-1185">Reference proteome</keyword>
<evidence type="ECO:0000313" key="4">
    <source>
        <dbReference type="EMBL" id="CAG8612457.1"/>
    </source>
</evidence>
<proteinExistence type="predicted"/>
<dbReference type="PANTHER" id="PTHR43397:SF1">
    <property type="entry name" value="ERGOTHIONEINE BIOSYNTHESIS PROTEIN 1"/>
    <property type="match status" value="1"/>
</dbReference>
<evidence type="ECO:0000256" key="2">
    <source>
        <dbReference type="ARBA" id="ARBA00022679"/>
    </source>
</evidence>
<dbReference type="PANTHER" id="PTHR43397">
    <property type="entry name" value="ERGOTHIONEINE BIOSYNTHESIS PROTEIN 1"/>
    <property type="match status" value="1"/>
</dbReference>
<dbReference type="InterPro" id="IPR051128">
    <property type="entry name" value="EgtD_Methyltrsf_superfamily"/>
</dbReference>